<gene>
    <name evidence="1" type="ORF">BAUCODRAFT_125472</name>
</gene>
<evidence type="ECO:0000313" key="1">
    <source>
        <dbReference type="EMBL" id="EMC93633.1"/>
    </source>
</evidence>
<reference evidence="1 2" key="1">
    <citation type="journal article" date="2012" name="PLoS Pathog.">
        <title>Diverse lifestyles and strategies of plant pathogenesis encoded in the genomes of eighteen Dothideomycetes fungi.</title>
        <authorList>
            <person name="Ohm R.A."/>
            <person name="Feau N."/>
            <person name="Henrissat B."/>
            <person name="Schoch C.L."/>
            <person name="Horwitz B.A."/>
            <person name="Barry K.W."/>
            <person name="Condon B.J."/>
            <person name="Copeland A.C."/>
            <person name="Dhillon B."/>
            <person name="Glaser F."/>
            <person name="Hesse C.N."/>
            <person name="Kosti I."/>
            <person name="LaButti K."/>
            <person name="Lindquist E.A."/>
            <person name="Lucas S."/>
            <person name="Salamov A.A."/>
            <person name="Bradshaw R.E."/>
            <person name="Ciuffetti L."/>
            <person name="Hamelin R.C."/>
            <person name="Kema G.H.J."/>
            <person name="Lawrence C."/>
            <person name="Scott J.A."/>
            <person name="Spatafora J.W."/>
            <person name="Turgeon B.G."/>
            <person name="de Wit P.J.G.M."/>
            <person name="Zhong S."/>
            <person name="Goodwin S.B."/>
            <person name="Grigoriev I.V."/>
        </authorList>
    </citation>
    <scope>NUCLEOTIDE SEQUENCE [LARGE SCALE GENOMIC DNA]</scope>
    <source>
        <strain evidence="1 2">UAMH 10762</strain>
    </source>
</reference>
<sequence>MLCELIGWLLPGPVRQSWQLSTRSLSSCSLSCPLNHPPTPTRTATLTAPEHSSSTAYLVAIHSGH</sequence>
<dbReference type="EMBL" id="KB445560">
    <property type="protein sequence ID" value="EMC93633.1"/>
    <property type="molecule type" value="Genomic_DNA"/>
</dbReference>
<accession>M2MQ86</accession>
<name>M2MQ86_BAUPA</name>
<organism evidence="1 2">
    <name type="scientific">Baudoinia panamericana (strain UAMH 10762)</name>
    <name type="common">Angels' share fungus</name>
    <name type="synonym">Baudoinia compniacensis (strain UAMH 10762)</name>
    <dbReference type="NCBI Taxonomy" id="717646"/>
    <lineage>
        <taxon>Eukaryota</taxon>
        <taxon>Fungi</taxon>
        <taxon>Dikarya</taxon>
        <taxon>Ascomycota</taxon>
        <taxon>Pezizomycotina</taxon>
        <taxon>Dothideomycetes</taxon>
        <taxon>Dothideomycetidae</taxon>
        <taxon>Mycosphaerellales</taxon>
        <taxon>Teratosphaeriaceae</taxon>
        <taxon>Baudoinia</taxon>
    </lineage>
</organism>
<dbReference type="HOGENOM" id="CLU_2849318_0_0_1"/>
<protein>
    <submittedName>
        <fullName evidence="1">Uncharacterized protein</fullName>
    </submittedName>
</protein>
<proteinExistence type="predicted"/>
<dbReference type="GeneID" id="19107969"/>
<evidence type="ECO:0000313" key="2">
    <source>
        <dbReference type="Proteomes" id="UP000011761"/>
    </source>
</evidence>
<dbReference type="AlphaFoldDB" id="M2MQ86"/>
<keyword evidence="2" id="KW-1185">Reference proteome</keyword>
<dbReference type="RefSeq" id="XP_007679697.1">
    <property type="nucleotide sequence ID" value="XM_007681507.1"/>
</dbReference>
<dbReference type="Proteomes" id="UP000011761">
    <property type="component" value="Unassembled WGS sequence"/>
</dbReference>
<dbReference type="KEGG" id="bcom:BAUCODRAFT_125472"/>